<accession>A0A9Q1IXS7</accession>
<dbReference type="PANTHER" id="PTHR10560:SF0">
    <property type="entry name" value="THROMBOPOIETIN"/>
    <property type="match status" value="1"/>
</dbReference>
<comment type="caution">
    <text evidence="7">The sequence shown here is derived from an EMBL/GenBank/DDBJ whole genome shotgun (WGS) entry which is preliminary data.</text>
</comment>
<evidence type="ECO:0000256" key="4">
    <source>
        <dbReference type="ARBA" id="ARBA00022702"/>
    </source>
</evidence>
<evidence type="ECO:0000256" key="2">
    <source>
        <dbReference type="ARBA" id="ARBA00005782"/>
    </source>
</evidence>
<keyword evidence="5" id="KW-0732">Signal</keyword>
<dbReference type="Gene3D" id="1.20.1250.10">
    <property type="match status" value="1"/>
</dbReference>
<organism evidence="7 8">
    <name type="scientific">Synaphobranchus kaupii</name>
    <name type="common">Kaup's arrowtooth eel</name>
    <dbReference type="NCBI Taxonomy" id="118154"/>
    <lineage>
        <taxon>Eukaryota</taxon>
        <taxon>Metazoa</taxon>
        <taxon>Chordata</taxon>
        <taxon>Craniata</taxon>
        <taxon>Vertebrata</taxon>
        <taxon>Euteleostomi</taxon>
        <taxon>Actinopterygii</taxon>
        <taxon>Neopterygii</taxon>
        <taxon>Teleostei</taxon>
        <taxon>Anguilliformes</taxon>
        <taxon>Synaphobranchidae</taxon>
        <taxon>Synaphobranchus</taxon>
    </lineage>
</organism>
<dbReference type="GO" id="GO:0008283">
    <property type="term" value="P:cell population proliferation"/>
    <property type="evidence" value="ECO:0007669"/>
    <property type="project" value="InterPro"/>
</dbReference>
<reference evidence="7" key="1">
    <citation type="journal article" date="2023" name="Science">
        <title>Genome structures resolve the early diversification of teleost fishes.</title>
        <authorList>
            <person name="Parey E."/>
            <person name="Louis A."/>
            <person name="Montfort J."/>
            <person name="Bouchez O."/>
            <person name="Roques C."/>
            <person name="Iampietro C."/>
            <person name="Lluch J."/>
            <person name="Castinel A."/>
            <person name="Donnadieu C."/>
            <person name="Desvignes T."/>
            <person name="Floi Bucao C."/>
            <person name="Jouanno E."/>
            <person name="Wen M."/>
            <person name="Mejri S."/>
            <person name="Dirks R."/>
            <person name="Jansen H."/>
            <person name="Henkel C."/>
            <person name="Chen W.J."/>
            <person name="Zahm M."/>
            <person name="Cabau C."/>
            <person name="Klopp C."/>
            <person name="Thompson A.W."/>
            <person name="Robinson-Rechavi M."/>
            <person name="Braasch I."/>
            <person name="Lecointre G."/>
            <person name="Bobe J."/>
            <person name="Postlethwait J.H."/>
            <person name="Berthelot C."/>
            <person name="Roest Crollius H."/>
            <person name="Guiguen Y."/>
        </authorList>
    </citation>
    <scope>NUCLEOTIDE SEQUENCE</scope>
    <source>
        <strain evidence="7">WJC10195</strain>
    </source>
</reference>
<keyword evidence="3" id="KW-0964">Secreted</keyword>
<evidence type="ECO:0000256" key="6">
    <source>
        <dbReference type="ARBA" id="ARBA00023157"/>
    </source>
</evidence>
<dbReference type="GO" id="GO:0005125">
    <property type="term" value="F:cytokine activity"/>
    <property type="evidence" value="ECO:0007669"/>
    <property type="project" value="InterPro"/>
</dbReference>
<dbReference type="OrthoDB" id="9892121at2759"/>
<dbReference type="InterPro" id="IPR009079">
    <property type="entry name" value="4_helix_cytokine-like_core"/>
</dbReference>
<keyword evidence="6" id="KW-1015">Disulfide bond</keyword>
<dbReference type="InterPro" id="IPR003978">
    <property type="entry name" value="Thrombopoietin"/>
</dbReference>
<evidence type="ECO:0000313" key="8">
    <source>
        <dbReference type="Proteomes" id="UP001152622"/>
    </source>
</evidence>
<comment type="similarity">
    <text evidence="2">Belongs to the EPO/TPO family.</text>
</comment>
<dbReference type="PANTHER" id="PTHR10560">
    <property type="entry name" value="THROMBOPOIETIN"/>
    <property type="match status" value="1"/>
</dbReference>
<sequence length="221" mass="24184">MGLQFTESVRMFVQGTAQGHPPRPCSSSVGVFTERSGNSDGLLLLLLCMASSEVGDIQARPIDFVCDDHARRDMNTVKELESVMRGCSGSALLPSPITLPCMKTHKASWDMKSMQQKRGDIVAALRTLAQAVGGVRSVLLSECHASLLQRLERSVTNYLHILTHLELTGEADSSVTACLTQSTQNLGHVLLNFSRLLTGKLEWFVAELSPRCQVERKTSNL</sequence>
<dbReference type="Pfam" id="PF00758">
    <property type="entry name" value="EPO_TPO"/>
    <property type="match status" value="1"/>
</dbReference>
<evidence type="ECO:0000256" key="5">
    <source>
        <dbReference type="ARBA" id="ARBA00022729"/>
    </source>
</evidence>
<dbReference type="EMBL" id="JAINUF010000006">
    <property type="protein sequence ID" value="KAJ8357834.1"/>
    <property type="molecule type" value="Genomic_DNA"/>
</dbReference>
<protein>
    <recommendedName>
        <fullName evidence="9">Thrombopoietin</fullName>
    </recommendedName>
</protein>
<keyword evidence="4" id="KW-0372">Hormone</keyword>
<dbReference type="GO" id="GO:0005576">
    <property type="term" value="C:extracellular region"/>
    <property type="evidence" value="ECO:0007669"/>
    <property type="project" value="UniProtKB-SubCell"/>
</dbReference>
<dbReference type="Proteomes" id="UP001152622">
    <property type="component" value="Chromosome 6"/>
</dbReference>
<comment type="subcellular location">
    <subcellularLocation>
        <location evidence="1">Secreted</location>
    </subcellularLocation>
</comment>
<dbReference type="InterPro" id="IPR001323">
    <property type="entry name" value="EPO_TPO"/>
</dbReference>
<name>A0A9Q1IXS7_SYNKA</name>
<evidence type="ECO:0000256" key="1">
    <source>
        <dbReference type="ARBA" id="ARBA00004613"/>
    </source>
</evidence>
<gene>
    <name evidence="7" type="ORF">SKAU_G00206280</name>
</gene>
<dbReference type="GO" id="GO:0005179">
    <property type="term" value="F:hormone activity"/>
    <property type="evidence" value="ECO:0007669"/>
    <property type="project" value="UniProtKB-KW"/>
</dbReference>
<proteinExistence type="inferred from homology"/>
<dbReference type="AlphaFoldDB" id="A0A9Q1IXS7"/>
<evidence type="ECO:0000256" key="3">
    <source>
        <dbReference type="ARBA" id="ARBA00022525"/>
    </source>
</evidence>
<evidence type="ECO:0000313" key="7">
    <source>
        <dbReference type="EMBL" id="KAJ8357834.1"/>
    </source>
</evidence>
<dbReference type="SUPFAM" id="SSF47266">
    <property type="entry name" value="4-helical cytokines"/>
    <property type="match status" value="1"/>
</dbReference>
<evidence type="ECO:0008006" key="9">
    <source>
        <dbReference type="Google" id="ProtNLM"/>
    </source>
</evidence>
<keyword evidence="8" id="KW-1185">Reference proteome</keyword>